<evidence type="ECO:0000256" key="7">
    <source>
        <dbReference type="ARBA" id="ARBA00023157"/>
    </source>
</evidence>
<dbReference type="Proteomes" id="UP001432322">
    <property type="component" value="Unassembled WGS sequence"/>
</dbReference>
<organism evidence="13 14">
    <name type="scientific">Pristionchus fissidentatus</name>
    <dbReference type="NCBI Taxonomy" id="1538716"/>
    <lineage>
        <taxon>Eukaryota</taxon>
        <taxon>Metazoa</taxon>
        <taxon>Ecdysozoa</taxon>
        <taxon>Nematoda</taxon>
        <taxon>Chromadorea</taxon>
        <taxon>Rhabditida</taxon>
        <taxon>Rhabditina</taxon>
        <taxon>Diplogasteromorpha</taxon>
        <taxon>Diplogasteroidea</taxon>
        <taxon>Neodiplogasteridae</taxon>
        <taxon>Pristionchus</taxon>
    </lineage>
</organism>
<dbReference type="EMBL" id="BTSY01000006">
    <property type="protein sequence ID" value="GMT33853.1"/>
    <property type="molecule type" value="Genomic_DNA"/>
</dbReference>
<evidence type="ECO:0000256" key="10">
    <source>
        <dbReference type="PROSITE-ProRule" id="PRU00124"/>
    </source>
</evidence>
<evidence type="ECO:0000313" key="14">
    <source>
        <dbReference type="Proteomes" id="UP001432322"/>
    </source>
</evidence>
<dbReference type="PROSITE" id="PS01209">
    <property type="entry name" value="LDLRA_1"/>
    <property type="match status" value="2"/>
</dbReference>
<dbReference type="AlphaFoldDB" id="A0AAV5WUC2"/>
<dbReference type="Pfam" id="PF00057">
    <property type="entry name" value="Ldl_recept_a"/>
    <property type="match status" value="3"/>
</dbReference>
<keyword evidence="8" id="KW-0675">Receptor</keyword>
<keyword evidence="5" id="KW-1133">Transmembrane helix</keyword>
<dbReference type="PRINTS" id="PR00261">
    <property type="entry name" value="LDLRECEPTOR"/>
</dbReference>
<keyword evidence="3" id="KW-0812">Transmembrane</keyword>
<protein>
    <recommendedName>
        <fullName evidence="15">Lipoprotein receptor</fullName>
    </recommendedName>
</protein>
<dbReference type="InterPro" id="IPR023415">
    <property type="entry name" value="LDLR_class-A_CS"/>
</dbReference>
<evidence type="ECO:0000256" key="6">
    <source>
        <dbReference type="ARBA" id="ARBA00023136"/>
    </source>
</evidence>
<dbReference type="GO" id="GO:0012505">
    <property type="term" value="C:endomembrane system"/>
    <property type="evidence" value="ECO:0007669"/>
    <property type="project" value="UniProtKB-SubCell"/>
</dbReference>
<evidence type="ECO:0000256" key="11">
    <source>
        <dbReference type="SAM" id="MobiDB-lite"/>
    </source>
</evidence>
<dbReference type="PANTHER" id="PTHR22722">
    <property type="entry name" value="LOW-DENSITY LIPOPROTEIN RECEPTOR-RELATED PROTEIN 2-RELATED"/>
    <property type="match status" value="1"/>
</dbReference>
<dbReference type="CDD" id="cd00112">
    <property type="entry name" value="LDLa"/>
    <property type="match status" value="3"/>
</dbReference>
<keyword evidence="4" id="KW-0677">Repeat</keyword>
<comment type="caution">
    <text evidence="13">The sequence shown here is derived from an EMBL/GenBank/DDBJ whole genome shotgun (WGS) entry which is preliminary data.</text>
</comment>
<dbReference type="GO" id="GO:0042562">
    <property type="term" value="F:hormone binding"/>
    <property type="evidence" value="ECO:0007669"/>
    <property type="project" value="TreeGrafter"/>
</dbReference>
<dbReference type="InterPro" id="IPR051221">
    <property type="entry name" value="LDLR-related"/>
</dbReference>
<evidence type="ECO:0000256" key="5">
    <source>
        <dbReference type="ARBA" id="ARBA00022989"/>
    </source>
</evidence>
<dbReference type="GO" id="GO:0043235">
    <property type="term" value="C:receptor complex"/>
    <property type="evidence" value="ECO:0007669"/>
    <property type="project" value="TreeGrafter"/>
</dbReference>
<dbReference type="SUPFAM" id="SSF57424">
    <property type="entry name" value="LDL receptor-like module"/>
    <property type="match status" value="3"/>
</dbReference>
<feature type="compositionally biased region" description="Polar residues" evidence="11">
    <location>
        <begin position="204"/>
        <end position="216"/>
    </location>
</feature>
<dbReference type="InterPro" id="IPR002172">
    <property type="entry name" value="LDrepeatLR_classA_rpt"/>
</dbReference>
<dbReference type="InterPro" id="IPR036055">
    <property type="entry name" value="LDL_receptor-like_sf"/>
</dbReference>
<evidence type="ECO:0000256" key="12">
    <source>
        <dbReference type="SAM" id="SignalP"/>
    </source>
</evidence>
<evidence type="ECO:0000256" key="9">
    <source>
        <dbReference type="ARBA" id="ARBA00023180"/>
    </source>
</evidence>
<evidence type="ECO:0000256" key="3">
    <source>
        <dbReference type="ARBA" id="ARBA00022692"/>
    </source>
</evidence>
<dbReference type="GO" id="GO:0016324">
    <property type="term" value="C:apical plasma membrane"/>
    <property type="evidence" value="ECO:0007669"/>
    <property type="project" value="TreeGrafter"/>
</dbReference>
<feature type="signal peptide" evidence="12">
    <location>
        <begin position="1"/>
        <end position="17"/>
    </location>
</feature>
<dbReference type="FunFam" id="4.10.400.10:FF:000005">
    <property type="entry name" value="low-density lipoprotein receptor-related protein 1B"/>
    <property type="match status" value="1"/>
</dbReference>
<dbReference type="Gene3D" id="4.10.400.10">
    <property type="entry name" value="Low-density Lipoprotein Receptor"/>
    <property type="match status" value="3"/>
</dbReference>
<evidence type="ECO:0000313" key="13">
    <source>
        <dbReference type="EMBL" id="GMT33853.1"/>
    </source>
</evidence>
<dbReference type="PROSITE" id="PS50068">
    <property type="entry name" value="LDLRA_2"/>
    <property type="match status" value="3"/>
</dbReference>
<evidence type="ECO:0000256" key="4">
    <source>
        <dbReference type="ARBA" id="ARBA00022737"/>
    </source>
</evidence>
<feature type="disulfide bond" evidence="10">
    <location>
        <begin position="127"/>
        <end position="139"/>
    </location>
</feature>
<feature type="compositionally biased region" description="Polar residues" evidence="11">
    <location>
        <begin position="186"/>
        <end position="197"/>
    </location>
</feature>
<evidence type="ECO:0000256" key="8">
    <source>
        <dbReference type="ARBA" id="ARBA00023170"/>
    </source>
</evidence>
<keyword evidence="7 10" id="KW-1015">Disulfide bond</keyword>
<feature type="disulfide bond" evidence="10">
    <location>
        <begin position="134"/>
        <end position="152"/>
    </location>
</feature>
<keyword evidence="9" id="KW-0325">Glycoprotein</keyword>
<comment type="caution">
    <text evidence="10">Lacks conserved residue(s) required for the propagation of feature annotation.</text>
</comment>
<keyword evidence="12" id="KW-0732">Signal</keyword>
<feature type="region of interest" description="Disordered" evidence="11">
    <location>
        <begin position="156"/>
        <end position="216"/>
    </location>
</feature>
<evidence type="ECO:0000256" key="2">
    <source>
        <dbReference type="ARBA" id="ARBA00004308"/>
    </source>
</evidence>
<proteinExistence type="predicted"/>
<feature type="non-terminal residue" evidence="13">
    <location>
        <position position="216"/>
    </location>
</feature>
<reference evidence="13" key="1">
    <citation type="submission" date="2023-10" db="EMBL/GenBank/DDBJ databases">
        <title>Genome assembly of Pristionchus species.</title>
        <authorList>
            <person name="Yoshida K."/>
            <person name="Sommer R.J."/>
        </authorList>
    </citation>
    <scope>NUCLEOTIDE SEQUENCE</scope>
    <source>
        <strain evidence="13">RS5133</strain>
    </source>
</reference>
<gene>
    <name evidence="13" type="ORF">PFISCL1PPCAC_25150</name>
</gene>
<keyword evidence="6" id="KW-0472">Membrane</keyword>
<dbReference type="GO" id="GO:0006898">
    <property type="term" value="P:receptor-mediated endocytosis"/>
    <property type="evidence" value="ECO:0007669"/>
    <property type="project" value="TreeGrafter"/>
</dbReference>
<feature type="non-terminal residue" evidence="13">
    <location>
        <position position="1"/>
    </location>
</feature>
<sequence>FVAPVVLPASAASAALAACPAEGEFRCHSSGRCIPVHWLCDGARDCEGGEDESEHRCHPHEHTRCAGDQPECRMHDGGWRCILHEWLCDGHADCADESDEKDCETKPPNLPSHLLESSKSLNDGSICSPSEFRCGSGSCISRDLLCDDTPNCPDASDESEDRCSTPPRIPHPEPVHEDVDDATFNMGVNTTSVSSNDTHFDDVMSSSSTSLGGDEM</sequence>
<comment type="subcellular location">
    <subcellularLocation>
        <location evidence="2">Endomembrane system</location>
    </subcellularLocation>
    <subcellularLocation>
        <location evidence="1">Membrane</location>
        <topology evidence="1">Single-pass membrane protein</topology>
    </subcellularLocation>
</comment>
<dbReference type="SMART" id="SM00192">
    <property type="entry name" value="LDLa"/>
    <property type="match status" value="3"/>
</dbReference>
<accession>A0AAV5WUC2</accession>
<evidence type="ECO:0008006" key="15">
    <source>
        <dbReference type="Google" id="ProtNLM"/>
    </source>
</evidence>
<dbReference type="PANTHER" id="PTHR22722:SF14">
    <property type="entry name" value="MEGALIN, ISOFORM A"/>
    <property type="match status" value="1"/>
</dbReference>
<feature type="disulfide bond" evidence="10">
    <location>
        <begin position="88"/>
        <end position="103"/>
    </location>
</feature>
<evidence type="ECO:0000256" key="1">
    <source>
        <dbReference type="ARBA" id="ARBA00004167"/>
    </source>
</evidence>
<feature type="chain" id="PRO_5043730782" description="Lipoprotein receptor" evidence="12">
    <location>
        <begin position="18"/>
        <end position="216"/>
    </location>
</feature>
<keyword evidence="14" id="KW-1185">Reference proteome</keyword>
<name>A0AAV5WUC2_9BILA</name>